<name>A0A1B8AHL7_FUSPO</name>
<sequence length="655" mass="74039">MSELVRTDHGLSFKPSSMDLREVDSFMNTEAPRIHDSFGGLSVQEDGYLVIPDHYKKLQPAIQSYVGKVGSLEHQTTREEWEALYDDLSAAEAKASKSDNGPLEVFNKMILKVGENSDAVDPWINLIPNSYGLCVVKAGFAILLKMAKKHSETRQAIFDAFIDVRGTIADAMSRGIHFQSHHSVYRRAGELYGSIVDAIQDLLAIVEYRKEKRSLGRRISRGKAPLRDPKEILKTVKDTADGFLKEVDNCRDAIIQKTGRDTQQTRGKVEFVCWKAIEIRDSVSRVQKGQDEQLSILKNVQQEQDVVGLRLSQCREQSTEGMREILRDQEKKYQATITKLEWIIRQQLPVGPDAYIPPVRHEGASKAVISLKRLVTILSSSFAGPAADYGTELDFDISQMRNNDLQAVMSSAATFHPVSQSQAHSALDHDRLFEWLHTDHPDFLFIDGNCQGNPTDSVSPMSLLCTRVGLTIANMEPENVFVHFYCGLHVDTRRNNWYGPDGMIRSILSQILTALVDKELLDMGFLNSRSFVKDLEYHDVHTLCDLLHDLVQQFDTDTTIYCFVDGVSKFDVDFRGAFASLKLILRRIQGITRDDNLKPKLKVLMTVPFRSSQRLRRTIEDECYISLSPHALGSKQLSQASVKSTTMNMWSNYQV</sequence>
<dbReference type="STRING" id="36050.A0A1B8AHL7"/>
<evidence type="ECO:0000313" key="1">
    <source>
        <dbReference type="EMBL" id="OBS19992.1"/>
    </source>
</evidence>
<evidence type="ECO:0008006" key="3">
    <source>
        <dbReference type="Google" id="ProtNLM"/>
    </source>
</evidence>
<reference evidence="1 2" key="1">
    <citation type="submission" date="2016-06" db="EMBL/GenBank/DDBJ databases">
        <title>Living apart together: crosstalk between the core and supernumerary genomes in a fungal plant pathogen.</title>
        <authorList>
            <person name="Vanheule A."/>
            <person name="Audenaert K."/>
            <person name="Warris S."/>
            <person name="Van De Geest H."/>
            <person name="Schijlen E."/>
            <person name="Hofte M."/>
            <person name="De Saeger S."/>
            <person name="Haesaert G."/>
            <person name="Waalwijk C."/>
            <person name="Van Der Lee T."/>
        </authorList>
    </citation>
    <scope>NUCLEOTIDE SEQUENCE [LARGE SCALE GENOMIC DNA]</scope>
    <source>
        <strain evidence="1 2">2516</strain>
    </source>
</reference>
<dbReference type="PANTHER" id="PTHR40619:SF3">
    <property type="entry name" value="FUNGAL STAND N-TERMINAL GOODBYE DOMAIN-CONTAINING PROTEIN"/>
    <property type="match status" value="1"/>
</dbReference>
<protein>
    <recommendedName>
        <fullName evidence="3">Fungal STAND N-terminal Goodbye domain-containing protein</fullName>
    </recommendedName>
</protein>
<evidence type="ECO:0000313" key="2">
    <source>
        <dbReference type="Proteomes" id="UP000091967"/>
    </source>
</evidence>
<dbReference type="OMA" id="PWINLIP"/>
<comment type="caution">
    <text evidence="1">The sequence shown here is derived from an EMBL/GenBank/DDBJ whole genome shotgun (WGS) entry which is preliminary data.</text>
</comment>
<dbReference type="Proteomes" id="UP000091967">
    <property type="component" value="Unassembled WGS sequence"/>
</dbReference>
<dbReference type="PANTHER" id="PTHR40619">
    <property type="entry name" value="FUNGAL STAND N-TERMINAL GOODBYE DOMAIN-CONTAINING PROTEIN"/>
    <property type="match status" value="1"/>
</dbReference>
<dbReference type="AlphaFoldDB" id="A0A1B8AHL7"/>
<accession>A0A1B8AHL7</accession>
<dbReference type="EMBL" id="LYXU01000004">
    <property type="protein sequence ID" value="OBS19992.1"/>
    <property type="molecule type" value="Genomic_DNA"/>
</dbReference>
<proteinExistence type="predicted"/>
<gene>
    <name evidence="1" type="ORF">FPOA_11715</name>
</gene>
<organism evidence="1 2">
    <name type="scientific">Fusarium poae</name>
    <dbReference type="NCBI Taxonomy" id="36050"/>
    <lineage>
        <taxon>Eukaryota</taxon>
        <taxon>Fungi</taxon>
        <taxon>Dikarya</taxon>
        <taxon>Ascomycota</taxon>
        <taxon>Pezizomycotina</taxon>
        <taxon>Sordariomycetes</taxon>
        <taxon>Hypocreomycetidae</taxon>
        <taxon>Hypocreales</taxon>
        <taxon>Nectriaceae</taxon>
        <taxon>Fusarium</taxon>
    </lineage>
</organism>
<keyword evidence="2" id="KW-1185">Reference proteome</keyword>